<dbReference type="OrthoDB" id="9801263at2"/>
<keyword evidence="3" id="KW-0378">Hydrolase</keyword>
<dbReference type="InterPro" id="IPR041527">
    <property type="entry name" value="YhcG_N"/>
</dbReference>
<dbReference type="GO" id="GO:0004519">
    <property type="term" value="F:endonuclease activity"/>
    <property type="evidence" value="ECO:0007669"/>
    <property type="project" value="UniProtKB-KW"/>
</dbReference>
<keyword evidence="4" id="KW-1185">Reference proteome</keyword>
<accession>A0A1M5QMC0</accession>
<evidence type="ECO:0000259" key="1">
    <source>
        <dbReference type="Pfam" id="PF06250"/>
    </source>
</evidence>
<dbReference type="InterPro" id="IPR053148">
    <property type="entry name" value="PD-DEXK-like_domain"/>
</dbReference>
<feature type="domain" description="YhcG N-terminal" evidence="2">
    <location>
        <begin position="12"/>
        <end position="145"/>
    </location>
</feature>
<dbReference type="InterPro" id="IPR009362">
    <property type="entry name" value="YhcG_C"/>
</dbReference>
<dbReference type="PANTHER" id="PTHR30547">
    <property type="entry name" value="UNCHARACTERIZED PROTEIN YHCG-RELATED"/>
    <property type="match status" value="1"/>
</dbReference>
<keyword evidence="3" id="KW-0540">Nuclease</keyword>
<sequence length="333" mass="39155">MEINNPDLLLSVKEIIILSRQRVYKMVNSVLLETYWNIGRLIIEDEQNGSARAIYGKAMLKNLSKELSLEFGKGFDERNLNNMRAFYRAFPIWNAMRTELSWTPYRLLSRVDSEERRMFYLNESVSGSWNSRTLQRQITTLSFDRVLQTKEDASKKISIKNIIKDPYIFEFLGLESNITNTENKIESSILEHIQKFLLEFGNGFAFVARQQHIVTDTSDFYVDLVFYNYILKCFVIIDLKTTALSHQDIGQIDMYVRMYDDLKKSDDDNPTIGLLLCTEKDETIVKYSVLNDKNNLFASKYVLYLPREEELKQIIDQDRVRFELDNIKNKNDD</sequence>
<dbReference type="EMBL" id="FQWF01000018">
    <property type="protein sequence ID" value="SHH15138.1"/>
    <property type="molecule type" value="Genomic_DNA"/>
</dbReference>
<evidence type="ECO:0000259" key="2">
    <source>
        <dbReference type="Pfam" id="PF17761"/>
    </source>
</evidence>
<dbReference type="InterPro" id="IPR011856">
    <property type="entry name" value="tRNA_endonuc-like_dom_sf"/>
</dbReference>
<proteinExistence type="predicted"/>
<feature type="domain" description="YhcG PDDEXK nuclease" evidence="1">
    <location>
        <begin position="161"/>
        <end position="313"/>
    </location>
</feature>
<dbReference type="STRING" id="229205.SAMN05444372_1184"/>
<name>A0A1M5QMC0_9FLAO</name>
<dbReference type="Gene3D" id="3.40.1350.10">
    <property type="match status" value="1"/>
</dbReference>
<keyword evidence="3" id="KW-0255">Endonuclease</keyword>
<dbReference type="PANTHER" id="PTHR30547:SF5">
    <property type="entry name" value="NUCLEASE YHCG-RELATED"/>
    <property type="match status" value="1"/>
</dbReference>
<dbReference type="GO" id="GO:0003676">
    <property type="term" value="F:nucleic acid binding"/>
    <property type="evidence" value="ECO:0007669"/>
    <property type="project" value="InterPro"/>
</dbReference>
<organism evidence="3 4">
    <name type="scientific">Flavobacterium micromati</name>
    <dbReference type="NCBI Taxonomy" id="229205"/>
    <lineage>
        <taxon>Bacteria</taxon>
        <taxon>Pseudomonadati</taxon>
        <taxon>Bacteroidota</taxon>
        <taxon>Flavobacteriia</taxon>
        <taxon>Flavobacteriales</taxon>
        <taxon>Flavobacteriaceae</taxon>
        <taxon>Flavobacterium</taxon>
    </lineage>
</organism>
<protein>
    <submittedName>
        <fullName evidence="3">Predicted nuclease of restriction endonuclease-like (RecB) superfamily, DUF1016 family</fullName>
    </submittedName>
</protein>
<dbReference type="AlphaFoldDB" id="A0A1M5QMC0"/>
<evidence type="ECO:0000313" key="4">
    <source>
        <dbReference type="Proteomes" id="UP000184020"/>
    </source>
</evidence>
<dbReference type="Proteomes" id="UP000184020">
    <property type="component" value="Unassembled WGS sequence"/>
</dbReference>
<dbReference type="Pfam" id="PF17761">
    <property type="entry name" value="DUF1016_N"/>
    <property type="match status" value="1"/>
</dbReference>
<dbReference type="Pfam" id="PF06250">
    <property type="entry name" value="YhcG_C"/>
    <property type="match status" value="1"/>
</dbReference>
<dbReference type="RefSeq" id="WP_073021937.1">
    <property type="nucleotide sequence ID" value="NZ_FQWF01000018.1"/>
</dbReference>
<gene>
    <name evidence="3" type="ORF">SAMN05444372_1184</name>
</gene>
<reference evidence="4" key="1">
    <citation type="submission" date="2016-11" db="EMBL/GenBank/DDBJ databases">
        <authorList>
            <person name="Varghese N."/>
            <person name="Submissions S."/>
        </authorList>
    </citation>
    <scope>NUCLEOTIDE SEQUENCE [LARGE SCALE GENOMIC DNA]</scope>
    <source>
        <strain evidence="4">DSM 17659</strain>
    </source>
</reference>
<evidence type="ECO:0000313" key="3">
    <source>
        <dbReference type="EMBL" id="SHH15138.1"/>
    </source>
</evidence>